<dbReference type="Gene3D" id="3.40.1590.10">
    <property type="entry name" value="NMB0488-like"/>
    <property type="match status" value="1"/>
</dbReference>
<dbReference type="InterPro" id="IPR037891">
    <property type="entry name" value="Cdil-like_sf"/>
</dbReference>
<accession>A0ABW2B431</accession>
<reference evidence="2" key="1">
    <citation type="journal article" date="2019" name="Int. J. Syst. Evol. Microbiol.">
        <title>The Global Catalogue of Microorganisms (GCM) 10K type strain sequencing project: providing services to taxonomists for standard genome sequencing and annotation.</title>
        <authorList>
            <consortium name="The Broad Institute Genomics Platform"/>
            <consortium name="The Broad Institute Genome Sequencing Center for Infectious Disease"/>
            <person name="Wu L."/>
            <person name="Ma J."/>
        </authorList>
    </citation>
    <scope>NUCLEOTIDE SEQUENCE [LARGE SCALE GENOMIC DNA]</scope>
    <source>
        <strain evidence="2">CCUG 66188</strain>
    </source>
</reference>
<organism evidence="1 2">
    <name type="scientific">Sulfitobacter porphyrae</name>
    <dbReference type="NCBI Taxonomy" id="1246864"/>
    <lineage>
        <taxon>Bacteria</taxon>
        <taxon>Pseudomonadati</taxon>
        <taxon>Pseudomonadota</taxon>
        <taxon>Alphaproteobacteria</taxon>
        <taxon>Rhodobacterales</taxon>
        <taxon>Roseobacteraceae</taxon>
        <taxon>Sulfitobacter</taxon>
    </lineage>
</organism>
<keyword evidence="2" id="KW-1185">Reference proteome</keyword>
<gene>
    <name evidence="1" type="ORF">ACFQFQ_13955</name>
</gene>
<protein>
    <submittedName>
        <fullName evidence="1">Contact-dependent growth inhibition system immunity protein</fullName>
    </submittedName>
</protein>
<name>A0ABW2B431_9RHOB</name>
<evidence type="ECO:0000313" key="2">
    <source>
        <dbReference type="Proteomes" id="UP001596353"/>
    </source>
</evidence>
<dbReference type="InterPro" id="IPR009888">
    <property type="entry name" value="CdiI_Proteobact"/>
</dbReference>
<dbReference type="EMBL" id="JBHSWG010000001">
    <property type="protein sequence ID" value="MFC6760338.1"/>
    <property type="molecule type" value="Genomic_DNA"/>
</dbReference>
<proteinExistence type="predicted"/>
<evidence type="ECO:0000313" key="1">
    <source>
        <dbReference type="EMBL" id="MFC6760338.1"/>
    </source>
</evidence>
<sequence length="182" mass="20129">MSEDRSYHNLPNGDAREHFSVTANAFTKFYLIESKVCYRGALPDPEGIRHVLPPDADAEQLGTAILDALSHARFIHPSHPDFDALFKERKAAELVDAYDAELMRLAGVKTKASLYRGARGVNVTLHSDWDEIKIYAFARRKGRYFWSKKTDASGKETVPASASAIELGEAYLRALAKGGSVS</sequence>
<dbReference type="SUPFAM" id="SSF160207">
    <property type="entry name" value="NMB0488-like"/>
    <property type="match status" value="1"/>
</dbReference>
<dbReference type="Proteomes" id="UP001596353">
    <property type="component" value="Unassembled WGS sequence"/>
</dbReference>
<dbReference type="Pfam" id="PF07262">
    <property type="entry name" value="CdiI"/>
    <property type="match status" value="1"/>
</dbReference>
<comment type="caution">
    <text evidence="1">The sequence shown here is derived from an EMBL/GenBank/DDBJ whole genome shotgun (WGS) entry which is preliminary data.</text>
</comment>